<dbReference type="Proteomes" id="UP000288052">
    <property type="component" value="Unassembled WGS sequence"/>
</dbReference>
<reference evidence="1 2" key="1">
    <citation type="submission" date="2018-09" db="EMBL/GenBank/DDBJ databases">
        <title>Characterization of the phylogenetic diversity of five novel species belonging to the genus Bifidobacterium.</title>
        <authorList>
            <person name="Lugli G.A."/>
            <person name="Duranti S."/>
            <person name="Milani C."/>
        </authorList>
    </citation>
    <scope>NUCLEOTIDE SEQUENCE [LARGE SCALE GENOMIC DNA]</scope>
    <source>
        <strain evidence="1 2">2020B</strain>
    </source>
</reference>
<comment type="caution">
    <text evidence="1">The sequence shown here is derived from an EMBL/GenBank/DDBJ whole genome shotgun (WGS) entry which is preliminary data.</text>
</comment>
<dbReference type="AlphaFoldDB" id="A0A430F4F2"/>
<evidence type="ECO:0000313" key="1">
    <source>
        <dbReference type="EMBL" id="RSX44669.1"/>
    </source>
</evidence>
<dbReference type="RefSeq" id="WP_126032914.1">
    <property type="nucleotide sequence ID" value="NZ_QXGI01000012.1"/>
</dbReference>
<accession>A0A430F4F2</accession>
<dbReference type="EMBL" id="QXGI01000012">
    <property type="protein sequence ID" value="RSX44669.1"/>
    <property type="molecule type" value="Genomic_DNA"/>
</dbReference>
<proteinExistence type="predicted"/>
<sequence>MSNYRVLKPVPHIDKLDAGDRCTLKLPAGGTVEGIMLTRAIRIDESLLRIVWFNDGRSYPVSLVESWTDFCQFVGGWHDTDNDTRKDQS</sequence>
<evidence type="ECO:0000313" key="2">
    <source>
        <dbReference type="Proteomes" id="UP000288052"/>
    </source>
</evidence>
<protein>
    <submittedName>
        <fullName evidence="1">Uncharacterized protein</fullName>
    </submittedName>
</protein>
<organism evidence="1 2">
    <name type="scientific">Bifidobacterium castoris</name>
    <dbReference type="NCBI Taxonomy" id="2306972"/>
    <lineage>
        <taxon>Bacteria</taxon>
        <taxon>Bacillati</taxon>
        <taxon>Actinomycetota</taxon>
        <taxon>Actinomycetes</taxon>
        <taxon>Bifidobacteriales</taxon>
        <taxon>Bifidobacteriaceae</taxon>
        <taxon>Bifidobacterium</taxon>
    </lineage>
</organism>
<gene>
    <name evidence="1" type="ORF">D2E22_1955</name>
</gene>
<keyword evidence="2" id="KW-1185">Reference proteome</keyword>
<name>A0A430F4F2_9BIFI</name>